<evidence type="ECO:0000256" key="1">
    <source>
        <dbReference type="SAM" id="MobiDB-lite"/>
    </source>
</evidence>
<dbReference type="InterPro" id="IPR027392">
    <property type="entry name" value="TF_Znf"/>
</dbReference>
<sequence>MICPKCQDVMQTVDRTGVHIDVCQDCQGIFLDRGELERLVDAAIIYRQAAEAREAEQQATQAAPAPTGYYPEDTPVATQPPPYQPEPGYAPPPPPYGAPPVPPGYGYDPYGHDPRYHRRRKKKDILSELFDL</sequence>
<dbReference type="EMBL" id="JAGIOO010000001">
    <property type="protein sequence ID" value="MBP2475956.1"/>
    <property type="molecule type" value="Genomic_DNA"/>
</dbReference>
<dbReference type="Pfam" id="PF13453">
    <property type="entry name" value="Zn_ribbon_TFIIB"/>
    <property type="match status" value="1"/>
</dbReference>
<evidence type="ECO:0000313" key="4">
    <source>
        <dbReference type="Proteomes" id="UP001519363"/>
    </source>
</evidence>
<feature type="compositionally biased region" description="Pro residues" evidence="1">
    <location>
        <begin position="78"/>
        <end position="103"/>
    </location>
</feature>
<feature type="compositionally biased region" description="Low complexity" evidence="1">
    <location>
        <begin position="57"/>
        <end position="67"/>
    </location>
</feature>
<proteinExistence type="predicted"/>
<name>A0ABS5AHW8_9PSEU</name>
<evidence type="ECO:0000313" key="3">
    <source>
        <dbReference type="EMBL" id="MBP2475956.1"/>
    </source>
</evidence>
<dbReference type="RefSeq" id="WP_209707265.1">
    <property type="nucleotide sequence ID" value="NZ_JAGIOO010000001.1"/>
</dbReference>
<comment type="caution">
    <text evidence="3">The sequence shown here is derived from an EMBL/GenBank/DDBJ whole genome shotgun (WGS) entry which is preliminary data.</text>
</comment>
<evidence type="ECO:0000259" key="2">
    <source>
        <dbReference type="Pfam" id="PF13453"/>
    </source>
</evidence>
<reference evidence="3 4" key="1">
    <citation type="submission" date="2021-03" db="EMBL/GenBank/DDBJ databases">
        <title>Sequencing the genomes of 1000 actinobacteria strains.</title>
        <authorList>
            <person name="Klenk H.-P."/>
        </authorList>
    </citation>
    <scope>NUCLEOTIDE SEQUENCE [LARGE SCALE GENOMIC DNA]</scope>
    <source>
        <strain evidence="3 4">DSM 44580</strain>
    </source>
</reference>
<feature type="domain" description="Transcription factor zinc-finger" evidence="2">
    <location>
        <begin position="2"/>
        <end position="41"/>
    </location>
</feature>
<protein>
    <submittedName>
        <fullName evidence="3">Zn-finger nucleic acid-binding protein</fullName>
    </submittedName>
</protein>
<organism evidence="3 4">
    <name type="scientific">Crossiella equi</name>
    <dbReference type="NCBI Taxonomy" id="130796"/>
    <lineage>
        <taxon>Bacteria</taxon>
        <taxon>Bacillati</taxon>
        <taxon>Actinomycetota</taxon>
        <taxon>Actinomycetes</taxon>
        <taxon>Pseudonocardiales</taxon>
        <taxon>Pseudonocardiaceae</taxon>
        <taxon>Crossiella</taxon>
    </lineage>
</organism>
<accession>A0ABS5AHW8</accession>
<dbReference type="Proteomes" id="UP001519363">
    <property type="component" value="Unassembled WGS sequence"/>
</dbReference>
<gene>
    <name evidence="3" type="ORF">JOF53_004828</name>
</gene>
<feature type="region of interest" description="Disordered" evidence="1">
    <location>
        <begin position="51"/>
        <end position="123"/>
    </location>
</feature>
<keyword evidence="4" id="KW-1185">Reference proteome</keyword>